<keyword evidence="3" id="KW-1185">Reference proteome</keyword>
<evidence type="ECO:0000313" key="3">
    <source>
        <dbReference type="Proteomes" id="UP000076722"/>
    </source>
</evidence>
<proteinExistence type="predicted"/>
<reference evidence="2 3" key="1">
    <citation type="journal article" date="2016" name="Mol. Biol. Evol.">
        <title>Comparative Genomics of Early-Diverging Mushroom-Forming Fungi Provides Insights into the Origins of Lignocellulose Decay Capabilities.</title>
        <authorList>
            <person name="Nagy L.G."/>
            <person name="Riley R."/>
            <person name="Tritt A."/>
            <person name="Adam C."/>
            <person name="Daum C."/>
            <person name="Floudas D."/>
            <person name="Sun H."/>
            <person name="Yadav J.S."/>
            <person name="Pangilinan J."/>
            <person name="Larsson K.H."/>
            <person name="Matsuura K."/>
            <person name="Barry K."/>
            <person name="Labutti K."/>
            <person name="Kuo R."/>
            <person name="Ohm R.A."/>
            <person name="Bhattacharya S.S."/>
            <person name="Shirouzu T."/>
            <person name="Yoshinaga Y."/>
            <person name="Martin F.M."/>
            <person name="Grigoriev I.V."/>
            <person name="Hibbett D.S."/>
        </authorList>
    </citation>
    <scope>NUCLEOTIDE SEQUENCE [LARGE SCALE GENOMIC DNA]</scope>
    <source>
        <strain evidence="2 3">HHB9708</strain>
    </source>
</reference>
<dbReference type="EMBL" id="KV419405">
    <property type="protein sequence ID" value="KZS94006.1"/>
    <property type="molecule type" value="Genomic_DNA"/>
</dbReference>
<feature type="signal peptide" evidence="1">
    <location>
        <begin position="1"/>
        <end position="24"/>
    </location>
</feature>
<evidence type="ECO:0000313" key="2">
    <source>
        <dbReference type="EMBL" id="KZS94006.1"/>
    </source>
</evidence>
<protein>
    <recommendedName>
        <fullName evidence="4">Secreted protein</fullName>
    </recommendedName>
</protein>
<evidence type="ECO:0000256" key="1">
    <source>
        <dbReference type="SAM" id="SignalP"/>
    </source>
</evidence>
<dbReference type="Proteomes" id="UP000076722">
    <property type="component" value="Unassembled WGS sequence"/>
</dbReference>
<keyword evidence="1" id="KW-0732">Signal</keyword>
<evidence type="ECO:0008006" key="4">
    <source>
        <dbReference type="Google" id="ProtNLM"/>
    </source>
</evidence>
<dbReference type="AlphaFoldDB" id="A0A164VBR5"/>
<accession>A0A164VBR5</accession>
<organism evidence="2 3">
    <name type="scientific">Sistotremastrum niveocremeum HHB9708</name>
    <dbReference type="NCBI Taxonomy" id="1314777"/>
    <lineage>
        <taxon>Eukaryota</taxon>
        <taxon>Fungi</taxon>
        <taxon>Dikarya</taxon>
        <taxon>Basidiomycota</taxon>
        <taxon>Agaricomycotina</taxon>
        <taxon>Agaricomycetes</taxon>
        <taxon>Sistotremastrales</taxon>
        <taxon>Sistotremastraceae</taxon>
        <taxon>Sertulicium</taxon>
        <taxon>Sertulicium niveocremeum</taxon>
    </lineage>
</organism>
<name>A0A164VBR5_9AGAM</name>
<sequence length="87" mass="9875">MYRPLSTAIVSYLWLRRLLCVAFGLLFSDSGPFRYNCSLLELTLSSRLVSVCRVERLPTDDELGLFNSVVLTAIDCIERIGDISRML</sequence>
<gene>
    <name evidence="2" type="ORF">SISNIDRAFT_453712</name>
</gene>
<feature type="chain" id="PRO_5007853816" description="Secreted protein" evidence="1">
    <location>
        <begin position="25"/>
        <end position="87"/>
    </location>
</feature>